<reference evidence="1" key="1">
    <citation type="journal article" date="2022" name="Plant J.">
        <title>Strategies of tolerance reflected in two North American maple genomes.</title>
        <authorList>
            <person name="McEvoy S.L."/>
            <person name="Sezen U.U."/>
            <person name="Trouern-Trend A."/>
            <person name="McMahon S.M."/>
            <person name="Schaberg P.G."/>
            <person name="Yang J."/>
            <person name="Wegrzyn J.L."/>
            <person name="Swenson N.G."/>
        </authorList>
    </citation>
    <scope>NUCLEOTIDE SEQUENCE</scope>
    <source>
        <strain evidence="1">91603</strain>
    </source>
</reference>
<organism evidence="1 2">
    <name type="scientific">Acer negundo</name>
    <name type="common">Box elder</name>
    <dbReference type="NCBI Taxonomy" id="4023"/>
    <lineage>
        <taxon>Eukaryota</taxon>
        <taxon>Viridiplantae</taxon>
        <taxon>Streptophyta</taxon>
        <taxon>Embryophyta</taxon>
        <taxon>Tracheophyta</taxon>
        <taxon>Spermatophyta</taxon>
        <taxon>Magnoliopsida</taxon>
        <taxon>eudicotyledons</taxon>
        <taxon>Gunneridae</taxon>
        <taxon>Pentapetalae</taxon>
        <taxon>rosids</taxon>
        <taxon>malvids</taxon>
        <taxon>Sapindales</taxon>
        <taxon>Sapindaceae</taxon>
        <taxon>Hippocastanoideae</taxon>
        <taxon>Acereae</taxon>
        <taxon>Acer</taxon>
    </lineage>
</organism>
<keyword evidence="2" id="KW-1185">Reference proteome</keyword>
<dbReference type="Proteomes" id="UP001064489">
    <property type="component" value="Chromosome 4"/>
</dbReference>
<name>A0AAD5NUZ8_ACENE</name>
<accession>A0AAD5NUZ8</accession>
<dbReference type="AlphaFoldDB" id="A0AAD5NUZ8"/>
<sequence>MQDRDGGLRTEEERNVKKRRRFYFLCYLSLFHSIKCRVVQFFRARVGIRAGGEDNRQPKTTNLTGFVLQVKCTLGG</sequence>
<reference evidence="1" key="2">
    <citation type="submission" date="2023-02" db="EMBL/GenBank/DDBJ databases">
        <authorList>
            <person name="Swenson N.G."/>
            <person name="Wegrzyn J.L."/>
            <person name="Mcevoy S.L."/>
        </authorList>
    </citation>
    <scope>NUCLEOTIDE SEQUENCE</scope>
    <source>
        <strain evidence="1">91603</strain>
        <tissue evidence="1">Leaf</tissue>
    </source>
</reference>
<evidence type="ECO:0000313" key="1">
    <source>
        <dbReference type="EMBL" id="KAI9181763.1"/>
    </source>
</evidence>
<evidence type="ECO:0000313" key="2">
    <source>
        <dbReference type="Proteomes" id="UP001064489"/>
    </source>
</evidence>
<proteinExistence type="predicted"/>
<protein>
    <submittedName>
        <fullName evidence="1">Uncharacterized protein</fullName>
    </submittedName>
</protein>
<comment type="caution">
    <text evidence="1">The sequence shown here is derived from an EMBL/GenBank/DDBJ whole genome shotgun (WGS) entry which is preliminary data.</text>
</comment>
<gene>
    <name evidence="1" type="ORF">LWI28_018357</name>
</gene>
<dbReference type="EMBL" id="JAJSOW010000101">
    <property type="protein sequence ID" value="KAI9181763.1"/>
    <property type="molecule type" value="Genomic_DNA"/>
</dbReference>